<evidence type="ECO:0000256" key="1">
    <source>
        <dbReference type="SAM" id="MobiDB-lite"/>
    </source>
</evidence>
<dbReference type="InterPro" id="IPR027267">
    <property type="entry name" value="AH/BAR_dom_sf"/>
</dbReference>
<reference evidence="3" key="1">
    <citation type="submission" date="2020-05" db="EMBL/GenBank/DDBJ databases">
        <title>Mycena genomes resolve the evolution of fungal bioluminescence.</title>
        <authorList>
            <person name="Tsai I.J."/>
        </authorList>
    </citation>
    <scope>NUCLEOTIDE SEQUENCE</scope>
    <source>
        <strain evidence="3">110903Hualien_Pintung</strain>
    </source>
</reference>
<dbReference type="PANTHER" id="PTHR22834">
    <property type="entry name" value="NUCLEAR FUSION PROTEIN FUS2"/>
    <property type="match status" value="1"/>
</dbReference>
<sequence length="960" mass="102400">MDAPPAPPPRSPLRQPPPATTADSSATVTTLESLPSIDSVVSKRQHALYELLSSERAYASDLTLILEVHIPLAQGPMTPDDIKIIFGNIADLAELSDAFCEALERTMGKVEVPYKQYITRHPTALAHLTALPSTPELTAYHAKTRDLASSLSHAWDLASLLIKPVQRLLKYSLLLGAIIDATAATHPDLPHLKSARTAIEQVAHAVNEGRRRAEVVKEVLSAPRKPPTVLRIKSFRAPADVNSEAARVDRMSNELARIDVFAQQLSRGAQEWARAADTSTHALLSWARAFAAAIGLSPTVRSEAFDAFLGTLTEGLVPVAAGLLPKIASDLLAPLARLLATAAQPRQLLVSMNEHAPLHHHLLTMTVSAKNRPPQALMDASARYLALRTQLAAELPAYLSLLHKGLAAIVRRLAAVQAAFFFDTREVWAGLWDMLRVEGERNGGGEETIGVWRSRWGDVDQGIKTLKICQALPARISQTITAPPMLPPVAAGGLTAAEAYALAHTDPINSIATSSSTTLYDSPTRYERNSSSSASMHSGMSSKSPVAHVPNVLSSLEPGNRRSGASSGSGSGSASGSAAGAFMGAMQASYGAASGGFSYVPTSPTTSLSPSSGRPRVSSDATSSWTGFPGWNAPLSSTSTSTDSRVQSPAIPKFNGSVANGKSKRSNSPTGTNKTSKTMREGGEEFGDFVADVGFDYGGMMLPPKKVRDVEREEEKAREKARKKERKEQEERERAKRKEEEKNNKKKKSASADPTSRAAIASSRLALLEGGGYGVKEKSGSKSSKKSSGDKDKGIPRRPSDLANGSNGSSSSPRSGASRRPSTGRQASADESFPPFTSPRAAPLPPPNVSRARGRSPAPPPVDEDFKARRSTWLAAPTQYSCRVVHPCTPPSAVSYFGFPFFALEEHAILGVLHEAGHPSTHPRLPLYVDDGEDCLLLCRDSSNEIGWALASFLAPLAAD</sequence>
<dbReference type="CDD" id="cd00160">
    <property type="entry name" value="RhoGEF"/>
    <property type="match status" value="1"/>
</dbReference>
<dbReference type="GO" id="GO:0005085">
    <property type="term" value="F:guanyl-nucleotide exchange factor activity"/>
    <property type="evidence" value="ECO:0007669"/>
    <property type="project" value="InterPro"/>
</dbReference>
<comment type="caution">
    <text evidence="3">The sequence shown here is derived from an EMBL/GenBank/DDBJ whole genome shotgun (WGS) entry which is preliminary data.</text>
</comment>
<feature type="domain" description="DH" evidence="2">
    <location>
        <begin position="43"/>
        <end position="209"/>
    </location>
</feature>
<accession>A0A8H6VU23</accession>
<dbReference type="PROSITE" id="PS50010">
    <property type="entry name" value="DH_2"/>
    <property type="match status" value="1"/>
</dbReference>
<feature type="compositionally biased region" description="Low complexity" evidence="1">
    <location>
        <begin position="803"/>
        <end position="821"/>
    </location>
</feature>
<gene>
    <name evidence="3" type="ORF">HMN09_01317000</name>
</gene>
<feature type="compositionally biased region" description="Polar residues" evidence="1">
    <location>
        <begin position="634"/>
        <end position="647"/>
    </location>
</feature>
<organism evidence="3 4">
    <name type="scientific">Mycena chlorophos</name>
    <name type="common">Agaric fungus</name>
    <name type="synonym">Agaricus chlorophos</name>
    <dbReference type="NCBI Taxonomy" id="658473"/>
    <lineage>
        <taxon>Eukaryota</taxon>
        <taxon>Fungi</taxon>
        <taxon>Dikarya</taxon>
        <taxon>Basidiomycota</taxon>
        <taxon>Agaricomycotina</taxon>
        <taxon>Agaricomycetes</taxon>
        <taxon>Agaricomycetidae</taxon>
        <taxon>Agaricales</taxon>
        <taxon>Marasmiineae</taxon>
        <taxon>Mycenaceae</taxon>
        <taxon>Mycena</taxon>
    </lineage>
</organism>
<dbReference type="Pfam" id="PF00621">
    <property type="entry name" value="RhoGEF"/>
    <property type="match status" value="1"/>
</dbReference>
<dbReference type="OrthoDB" id="10256089at2759"/>
<dbReference type="Proteomes" id="UP000613580">
    <property type="component" value="Unassembled WGS sequence"/>
</dbReference>
<evidence type="ECO:0000259" key="2">
    <source>
        <dbReference type="PROSITE" id="PS50010"/>
    </source>
</evidence>
<dbReference type="AlphaFoldDB" id="A0A8H6VU23"/>
<feature type="region of interest" description="Disordered" evidence="1">
    <location>
        <begin position="513"/>
        <end position="578"/>
    </location>
</feature>
<feature type="compositionally biased region" description="Pro residues" evidence="1">
    <location>
        <begin position="1"/>
        <end position="19"/>
    </location>
</feature>
<dbReference type="Gene3D" id="1.20.1270.60">
    <property type="entry name" value="Arfaptin homology (AH) domain/BAR domain"/>
    <property type="match status" value="1"/>
</dbReference>
<dbReference type="SUPFAM" id="SSF48065">
    <property type="entry name" value="DBL homology domain (DH-domain)"/>
    <property type="match status" value="1"/>
</dbReference>
<dbReference type="Gene3D" id="1.20.900.10">
    <property type="entry name" value="Dbl homology (DH) domain"/>
    <property type="match status" value="1"/>
</dbReference>
<feature type="region of interest" description="Disordered" evidence="1">
    <location>
        <begin position="602"/>
        <end position="683"/>
    </location>
</feature>
<keyword evidence="4" id="KW-1185">Reference proteome</keyword>
<feature type="compositionally biased region" description="Low complexity" evidence="1">
    <location>
        <begin position="602"/>
        <end position="612"/>
    </location>
</feature>
<feature type="compositionally biased region" description="Low complexity" evidence="1">
    <location>
        <begin position="756"/>
        <end position="768"/>
    </location>
</feature>
<dbReference type="InterPro" id="IPR051492">
    <property type="entry name" value="Dynamin-Rho_GEF"/>
</dbReference>
<feature type="compositionally biased region" description="Low complexity" evidence="1">
    <location>
        <begin position="530"/>
        <end position="544"/>
    </location>
</feature>
<evidence type="ECO:0000313" key="4">
    <source>
        <dbReference type="Proteomes" id="UP000613580"/>
    </source>
</evidence>
<dbReference type="InterPro" id="IPR000219">
    <property type="entry name" value="DH_dom"/>
</dbReference>
<feature type="region of interest" description="Disordered" evidence="1">
    <location>
        <begin position="700"/>
        <end position="865"/>
    </location>
</feature>
<dbReference type="InterPro" id="IPR035899">
    <property type="entry name" value="DBL_dom_sf"/>
</dbReference>
<feature type="compositionally biased region" description="Polar residues" evidence="1">
    <location>
        <begin position="666"/>
        <end position="676"/>
    </location>
</feature>
<dbReference type="GO" id="GO:0032955">
    <property type="term" value="P:regulation of division septum assembly"/>
    <property type="evidence" value="ECO:0007669"/>
    <property type="project" value="TreeGrafter"/>
</dbReference>
<feature type="region of interest" description="Disordered" evidence="1">
    <location>
        <begin position="1"/>
        <end position="25"/>
    </location>
</feature>
<feature type="compositionally biased region" description="Basic and acidic residues" evidence="1">
    <location>
        <begin position="726"/>
        <end position="743"/>
    </location>
</feature>
<feature type="compositionally biased region" description="Basic and acidic residues" evidence="1">
    <location>
        <begin position="787"/>
        <end position="800"/>
    </location>
</feature>
<dbReference type="EMBL" id="JACAZE010000027">
    <property type="protein sequence ID" value="KAF7290118.1"/>
    <property type="molecule type" value="Genomic_DNA"/>
</dbReference>
<dbReference type="SMART" id="SM00325">
    <property type="entry name" value="RhoGEF"/>
    <property type="match status" value="1"/>
</dbReference>
<feature type="compositionally biased region" description="Basic and acidic residues" evidence="1">
    <location>
        <begin position="706"/>
        <end position="718"/>
    </location>
</feature>
<evidence type="ECO:0000313" key="3">
    <source>
        <dbReference type="EMBL" id="KAF7290118.1"/>
    </source>
</evidence>
<dbReference type="GO" id="GO:0005737">
    <property type="term" value="C:cytoplasm"/>
    <property type="evidence" value="ECO:0007669"/>
    <property type="project" value="TreeGrafter"/>
</dbReference>
<dbReference type="PANTHER" id="PTHR22834:SF20">
    <property type="entry name" value="SH3 DOMAIN-CONTAINING PROTEIN"/>
    <property type="match status" value="1"/>
</dbReference>
<protein>
    <submittedName>
        <fullName evidence="3">DH domain-containing protein</fullName>
    </submittedName>
</protein>
<proteinExistence type="predicted"/>
<name>A0A8H6VU23_MYCCL</name>
<dbReference type="GO" id="GO:0031991">
    <property type="term" value="P:regulation of actomyosin contractile ring contraction"/>
    <property type="evidence" value="ECO:0007669"/>
    <property type="project" value="TreeGrafter"/>
</dbReference>